<dbReference type="InterPro" id="IPR024775">
    <property type="entry name" value="DinB-like"/>
</dbReference>
<evidence type="ECO:0000313" key="3">
    <source>
        <dbReference type="Proteomes" id="UP000321926"/>
    </source>
</evidence>
<accession>A0A5C8K719</accession>
<keyword evidence="3" id="KW-1185">Reference proteome</keyword>
<dbReference type="InterPro" id="IPR034660">
    <property type="entry name" value="DinB/YfiT-like"/>
</dbReference>
<dbReference type="Pfam" id="PF12867">
    <property type="entry name" value="DinB_2"/>
    <property type="match status" value="1"/>
</dbReference>
<evidence type="ECO:0000313" key="2">
    <source>
        <dbReference type="EMBL" id="TXK44885.1"/>
    </source>
</evidence>
<dbReference type="AlphaFoldDB" id="A0A5C8K719"/>
<gene>
    <name evidence="2" type="ORF">FVR03_13085</name>
</gene>
<dbReference type="RefSeq" id="WP_147922203.1">
    <property type="nucleotide sequence ID" value="NZ_VRTY01000046.1"/>
</dbReference>
<feature type="domain" description="DinB-like" evidence="1">
    <location>
        <begin position="12"/>
        <end position="168"/>
    </location>
</feature>
<reference evidence="2 3" key="1">
    <citation type="submission" date="2019-08" db="EMBL/GenBank/DDBJ databases">
        <authorList>
            <person name="Shi S."/>
        </authorList>
    </citation>
    <scope>NUCLEOTIDE SEQUENCE [LARGE SCALE GENOMIC DNA]</scope>
    <source>
        <strain evidence="2 3">GY10130</strain>
    </source>
</reference>
<sequence>MNLLLEVKYLKLEKSRNRLLDALEQVDPVILNTKIAEDKWSIAQIVAHLVLVEEFTLSYMQRKLEEPEKLPAASLKNYLKSLLLKLALKSKLKFKAPPRVADVPDKVCLQSLRRQWNGVRYTFEDLLTDLPPELLDKCLFKHPYVGPLSVTQCLTFLQDHFDHHAAQIKHLKQALQPGTSIN</sequence>
<dbReference type="Gene3D" id="1.20.120.450">
    <property type="entry name" value="dinb family like domain"/>
    <property type="match status" value="1"/>
</dbReference>
<proteinExistence type="predicted"/>
<organism evidence="2 3">
    <name type="scientific">Pontibacter qinzhouensis</name>
    <dbReference type="NCBI Taxonomy" id="2603253"/>
    <lineage>
        <taxon>Bacteria</taxon>
        <taxon>Pseudomonadati</taxon>
        <taxon>Bacteroidota</taxon>
        <taxon>Cytophagia</taxon>
        <taxon>Cytophagales</taxon>
        <taxon>Hymenobacteraceae</taxon>
        <taxon>Pontibacter</taxon>
    </lineage>
</organism>
<protein>
    <submittedName>
        <fullName evidence="2">DinB family protein</fullName>
    </submittedName>
</protein>
<name>A0A5C8K719_9BACT</name>
<evidence type="ECO:0000259" key="1">
    <source>
        <dbReference type="Pfam" id="PF12867"/>
    </source>
</evidence>
<comment type="caution">
    <text evidence="2">The sequence shown here is derived from an EMBL/GenBank/DDBJ whole genome shotgun (WGS) entry which is preliminary data.</text>
</comment>
<dbReference type="OrthoDB" id="979115at2"/>
<dbReference type="EMBL" id="VRTY01000046">
    <property type="protein sequence ID" value="TXK44885.1"/>
    <property type="molecule type" value="Genomic_DNA"/>
</dbReference>
<dbReference type="SUPFAM" id="SSF109854">
    <property type="entry name" value="DinB/YfiT-like putative metalloenzymes"/>
    <property type="match status" value="1"/>
</dbReference>
<dbReference type="Proteomes" id="UP000321926">
    <property type="component" value="Unassembled WGS sequence"/>
</dbReference>